<dbReference type="Proteomes" id="UP001237448">
    <property type="component" value="Unassembled WGS sequence"/>
</dbReference>
<organism evidence="7 8">
    <name type="scientific">Labrys monachus</name>
    <dbReference type="NCBI Taxonomy" id="217067"/>
    <lineage>
        <taxon>Bacteria</taxon>
        <taxon>Pseudomonadati</taxon>
        <taxon>Pseudomonadota</taxon>
        <taxon>Alphaproteobacteria</taxon>
        <taxon>Hyphomicrobiales</taxon>
        <taxon>Xanthobacteraceae</taxon>
        <taxon>Labrys</taxon>
    </lineage>
</organism>
<dbReference type="CDD" id="cd17321">
    <property type="entry name" value="MFS_MMR_MDR_like"/>
    <property type="match status" value="1"/>
</dbReference>
<evidence type="ECO:0000259" key="6">
    <source>
        <dbReference type="PROSITE" id="PS50850"/>
    </source>
</evidence>
<evidence type="ECO:0000256" key="2">
    <source>
        <dbReference type="ARBA" id="ARBA00022692"/>
    </source>
</evidence>
<dbReference type="PANTHER" id="PTHR42718">
    <property type="entry name" value="MAJOR FACILITATOR SUPERFAMILY MULTIDRUG TRANSPORTER MFSC"/>
    <property type="match status" value="1"/>
</dbReference>
<feature type="transmembrane region" description="Helical" evidence="5">
    <location>
        <begin position="305"/>
        <end position="325"/>
    </location>
</feature>
<feature type="transmembrane region" description="Helical" evidence="5">
    <location>
        <begin position="337"/>
        <end position="357"/>
    </location>
</feature>
<evidence type="ECO:0000313" key="8">
    <source>
        <dbReference type="Proteomes" id="UP001237448"/>
    </source>
</evidence>
<keyword evidence="8" id="KW-1185">Reference proteome</keyword>
<protein>
    <submittedName>
        <fullName evidence="7">EmrB/QacA subfamily drug resistance transporter</fullName>
    </submittedName>
</protein>
<feature type="transmembrane region" description="Helical" evidence="5">
    <location>
        <begin position="272"/>
        <end position="293"/>
    </location>
</feature>
<feature type="transmembrane region" description="Helical" evidence="5">
    <location>
        <begin position="456"/>
        <end position="483"/>
    </location>
</feature>
<feature type="domain" description="Major facilitator superfamily (MFS) profile" evidence="6">
    <location>
        <begin position="14"/>
        <end position="487"/>
    </location>
</feature>
<evidence type="ECO:0000256" key="3">
    <source>
        <dbReference type="ARBA" id="ARBA00022989"/>
    </source>
</evidence>
<comment type="caution">
    <text evidence="7">The sequence shown here is derived from an EMBL/GenBank/DDBJ whole genome shotgun (WGS) entry which is preliminary data.</text>
</comment>
<evidence type="ECO:0000256" key="4">
    <source>
        <dbReference type="ARBA" id="ARBA00023136"/>
    </source>
</evidence>
<evidence type="ECO:0000313" key="7">
    <source>
        <dbReference type="EMBL" id="MDQ0394744.1"/>
    </source>
</evidence>
<comment type="subcellular location">
    <subcellularLocation>
        <location evidence="1">Membrane</location>
        <topology evidence="1">Multi-pass membrane protein</topology>
    </subcellularLocation>
</comment>
<keyword evidence="4 5" id="KW-0472">Membrane</keyword>
<dbReference type="PANTHER" id="PTHR42718:SF42">
    <property type="entry name" value="EXPORT PROTEIN"/>
    <property type="match status" value="1"/>
</dbReference>
<keyword evidence="3 5" id="KW-1133">Transmembrane helix</keyword>
<name>A0ABU0FJF9_9HYPH</name>
<accession>A0ABU0FJF9</accession>
<reference evidence="7 8" key="1">
    <citation type="submission" date="2023-07" db="EMBL/GenBank/DDBJ databases">
        <title>Genomic Encyclopedia of Type Strains, Phase IV (KMG-IV): sequencing the most valuable type-strain genomes for metagenomic binning, comparative biology and taxonomic classification.</title>
        <authorList>
            <person name="Goeker M."/>
        </authorList>
    </citation>
    <scope>NUCLEOTIDE SEQUENCE [LARGE SCALE GENOMIC DNA]</scope>
    <source>
        <strain evidence="7 8">DSM 5896</strain>
    </source>
</reference>
<feature type="transmembrane region" description="Helical" evidence="5">
    <location>
        <begin position="139"/>
        <end position="159"/>
    </location>
</feature>
<gene>
    <name evidence="7" type="ORF">J3R73_004536</name>
</gene>
<dbReference type="SUPFAM" id="SSF103473">
    <property type="entry name" value="MFS general substrate transporter"/>
    <property type="match status" value="1"/>
</dbReference>
<dbReference type="Gene3D" id="1.20.1250.20">
    <property type="entry name" value="MFS general substrate transporter like domains"/>
    <property type="match status" value="1"/>
</dbReference>
<feature type="transmembrane region" description="Helical" evidence="5">
    <location>
        <begin position="57"/>
        <end position="75"/>
    </location>
</feature>
<keyword evidence="2 5" id="KW-0812">Transmembrane</keyword>
<feature type="transmembrane region" description="Helical" evidence="5">
    <location>
        <begin position="404"/>
        <end position="425"/>
    </location>
</feature>
<dbReference type="EMBL" id="JAUSVK010000001">
    <property type="protein sequence ID" value="MDQ0394744.1"/>
    <property type="molecule type" value="Genomic_DNA"/>
</dbReference>
<evidence type="ECO:0000256" key="1">
    <source>
        <dbReference type="ARBA" id="ARBA00004141"/>
    </source>
</evidence>
<proteinExistence type="predicted"/>
<sequence>MSPASASPAAPRAVLAAAILASSLGFIDGSVLPVAIPAIRVDLGADFTQVQWLSNGYMLLLSALILVGGAAGDLFGQRETYAGGILVFCLASVGCALAGSAGDLLAWRAAQGAGAAFMVPGSLALIARTFPSATRGRAIGLWSMASGVAAALGPILGGYLIDAGGPPAWRWIFWINLPVGLATLALLYGWTPRLPARAGGRLDLVGAALVTVGLGGLALGLTYASEPAPPIARIAACFALGVLALAVFWVWEGQVPSPMLPRQLFRLRVFNGANLLTFFLYFALAGTLFFLPITLIEALGLPEAQAGSVFLPFTVAMALMSRYAGGLSDRIGPRLPLTLGSAVTGLSFLALAAAIGARAFLPGVVPAMVLMGIGMGLVVTPLSTTVMTAADDALAGTASGVNNGVARIAGLFAVAGLGVVASLAYRLDIDPALVSGGYGEPLALQSEAARLMRADALIAAFIAVSGVTAVLSFVSAAISWALLPGKQGQPQK</sequence>
<dbReference type="Gene3D" id="1.20.1720.10">
    <property type="entry name" value="Multidrug resistance protein D"/>
    <property type="match status" value="1"/>
</dbReference>
<evidence type="ECO:0000256" key="5">
    <source>
        <dbReference type="SAM" id="Phobius"/>
    </source>
</evidence>
<feature type="transmembrane region" description="Helical" evidence="5">
    <location>
        <begin position="202"/>
        <end position="225"/>
    </location>
</feature>
<dbReference type="Pfam" id="PF07690">
    <property type="entry name" value="MFS_1"/>
    <property type="match status" value="1"/>
</dbReference>
<dbReference type="RefSeq" id="WP_307432378.1">
    <property type="nucleotide sequence ID" value="NZ_JAUSVK010000001.1"/>
</dbReference>
<dbReference type="InterPro" id="IPR020846">
    <property type="entry name" value="MFS_dom"/>
</dbReference>
<feature type="transmembrane region" description="Helical" evidence="5">
    <location>
        <begin position="363"/>
        <end position="383"/>
    </location>
</feature>
<dbReference type="PROSITE" id="PS50850">
    <property type="entry name" value="MFS"/>
    <property type="match status" value="1"/>
</dbReference>
<feature type="transmembrane region" description="Helical" evidence="5">
    <location>
        <begin position="171"/>
        <end position="190"/>
    </location>
</feature>
<feature type="transmembrane region" description="Helical" evidence="5">
    <location>
        <begin position="105"/>
        <end position="127"/>
    </location>
</feature>
<feature type="transmembrane region" description="Helical" evidence="5">
    <location>
        <begin position="231"/>
        <end position="251"/>
    </location>
</feature>
<dbReference type="InterPro" id="IPR036259">
    <property type="entry name" value="MFS_trans_sf"/>
</dbReference>
<feature type="transmembrane region" description="Helical" evidence="5">
    <location>
        <begin position="82"/>
        <end position="99"/>
    </location>
</feature>
<dbReference type="InterPro" id="IPR011701">
    <property type="entry name" value="MFS"/>
</dbReference>